<dbReference type="EMBL" id="AOJD01000067">
    <property type="protein sequence ID" value="ELZ34805.1"/>
    <property type="molecule type" value="Genomic_DNA"/>
</dbReference>
<dbReference type="GO" id="GO:0016740">
    <property type="term" value="F:transferase activity"/>
    <property type="evidence" value="ECO:0007669"/>
    <property type="project" value="UniProtKB-KW"/>
</dbReference>
<evidence type="ECO:0000313" key="3">
    <source>
        <dbReference type="Proteomes" id="UP000011523"/>
    </source>
</evidence>
<sequence>MTASEPDSTATRSASSTATRSAPISVLLPTVSWTDACDEVAEQIRGPEAFGGDAAGDDVPDPDGAADAADELLVVCDSPDDPVADRRGDLPPRARIVIA</sequence>
<dbReference type="Proteomes" id="UP000011523">
    <property type="component" value="Unassembled WGS sequence"/>
</dbReference>
<protein>
    <submittedName>
        <fullName evidence="2">Glycosyl transferase</fullName>
    </submittedName>
</protein>
<feature type="compositionally biased region" description="Low complexity" evidence="1">
    <location>
        <begin position="8"/>
        <end position="21"/>
    </location>
</feature>
<proteinExistence type="predicted"/>
<evidence type="ECO:0000313" key="2">
    <source>
        <dbReference type="EMBL" id="ELZ34805.1"/>
    </source>
</evidence>
<dbReference type="AlphaFoldDB" id="M0DH51"/>
<comment type="caution">
    <text evidence="2">The sequence shown here is derived from an EMBL/GenBank/DDBJ whole genome shotgun (WGS) entry which is preliminary data.</text>
</comment>
<keyword evidence="2" id="KW-0808">Transferase</keyword>
<reference evidence="2 3" key="1">
    <citation type="journal article" date="2014" name="PLoS Genet.">
        <title>Phylogenetically driven sequencing of extremely halophilic archaea reveals strategies for static and dynamic osmo-response.</title>
        <authorList>
            <person name="Becker E.A."/>
            <person name="Seitzer P.M."/>
            <person name="Tritt A."/>
            <person name="Larsen D."/>
            <person name="Krusor M."/>
            <person name="Yao A.I."/>
            <person name="Wu D."/>
            <person name="Madern D."/>
            <person name="Eisen J.A."/>
            <person name="Darling A.E."/>
            <person name="Facciotti M.T."/>
        </authorList>
    </citation>
    <scope>NUCLEOTIDE SEQUENCE [LARGE SCALE GENOMIC DNA]</scope>
    <source>
        <strain evidence="2 3">DSM 14210</strain>
    </source>
</reference>
<gene>
    <name evidence="2" type="ORF">C472_13037</name>
</gene>
<accession>M0DH51</accession>
<organism evidence="2 3">
    <name type="scientific">Halorubrum tebenquichense DSM 14210</name>
    <dbReference type="NCBI Taxonomy" id="1227485"/>
    <lineage>
        <taxon>Archaea</taxon>
        <taxon>Methanobacteriati</taxon>
        <taxon>Methanobacteriota</taxon>
        <taxon>Stenosarchaea group</taxon>
        <taxon>Halobacteria</taxon>
        <taxon>Halobacteriales</taxon>
        <taxon>Haloferacaceae</taxon>
        <taxon>Halorubrum</taxon>
    </lineage>
</organism>
<keyword evidence="3" id="KW-1185">Reference proteome</keyword>
<feature type="region of interest" description="Disordered" evidence="1">
    <location>
        <begin position="1"/>
        <end position="21"/>
    </location>
</feature>
<evidence type="ECO:0000256" key="1">
    <source>
        <dbReference type="SAM" id="MobiDB-lite"/>
    </source>
</evidence>
<feature type="non-terminal residue" evidence="2">
    <location>
        <position position="99"/>
    </location>
</feature>
<name>M0DH51_9EURY</name>